<dbReference type="InterPro" id="IPR000160">
    <property type="entry name" value="GGDEF_dom"/>
</dbReference>
<evidence type="ECO:0000256" key="1">
    <source>
        <dbReference type="SAM" id="Coils"/>
    </source>
</evidence>
<dbReference type="SMART" id="SM00052">
    <property type="entry name" value="EAL"/>
    <property type="match status" value="1"/>
</dbReference>
<feature type="transmembrane region" description="Helical" evidence="2">
    <location>
        <begin position="89"/>
        <end position="112"/>
    </location>
</feature>
<evidence type="ECO:0000259" key="4">
    <source>
        <dbReference type="PROSITE" id="PS50887"/>
    </source>
</evidence>
<feature type="domain" description="GGDEF" evidence="4">
    <location>
        <begin position="283"/>
        <end position="414"/>
    </location>
</feature>
<dbReference type="CDD" id="cd01949">
    <property type="entry name" value="GGDEF"/>
    <property type="match status" value="1"/>
</dbReference>
<evidence type="ECO:0000256" key="2">
    <source>
        <dbReference type="SAM" id="Phobius"/>
    </source>
</evidence>
<keyword evidence="2" id="KW-0472">Membrane</keyword>
<protein>
    <recommendedName>
        <fullName evidence="7">EAL domain-containing protein</fullName>
    </recommendedName>
</protein>
<dbReference type="RefSeq" id="WP_229805093.1">
    <property type="nucleotide sequence ID" value="NZ_BMXP01000004.1"/>
</dbReference>
<comment type="caution">
    <text evidence="5">The sequence shown here is derived from an EMBL/GenBank/DDBJ whole genome shotgun (WGS) entry which is preliminary data.</text>
</comment>
<dbReference type="SUPFAM" id="SSF141868">
    <property type="entry name" value="EAL domain-like"/>
    <property type="match status" value="1"/>
</dbReference>
<organism evidence="5 6">
    <name type="scientific">Alteromonas halophila</name>
    <dbReference type="NCBI Taxonomy" id="516698"/>
    <lineage>
        <taxon>Bacteria</taxon>
        <taxon>Pseudomonadati</taxon>
        <taxon>Pseudomonadota</taxon>
        <taxon>Gammaproteobacteria</taxon>
        <taxon>Alteromonadales</taxon>
        <taxon>Alteromonadaceae</taxon>
        <taxon>Alteromonas/Salinimonas group</taxon>
        <taxon>Alteromonas</taxon>
    </lineage>
</organism>
<dbReference type="SMART" id="SM00267">
    <property type="entry name" value="GGDEF"/>
    <property type="match status" value="1"/>
</dbReference>
<evidence type="ECO:0000259" key="3">
    <source>
        <dbReference type="PROSITE" id="PS50883"/>
    </source>
</evidence>
<feature type="transmembrane region" description="Helical" evidence="2">
    <location>
        <begin position="168"/>
        <end position="186"/>
    </location>
</feature>
<evidence type="ECO:0008006" key="7">
    <source>
        <dbReference type="Google" id="ProtNLM"/>
    </source>
</evidence>
<dbReference type="Proteomes" id="UP000631300">
    <property type="component" value="Unassembled WGS sequence"/>
</dbReference>
<dbReference type="InterPro" id="IPR035919">
    <property type="entry name" value="EAL_sf"/>
</dbReference>
<dbReference type="PANTHER" id="PTHR44757:SF2">
    <property type="entry name" value="BIOFILM ARCHITECTURE MAINTENANCE PROTEIN MBAA"/>
    <property type="match status" value="1"/>
</dbReference>
<dbReference type="NCBIfam" id="TIGR00254">
    <property type="entry name" value="GGDEF"/>
    <property type="match status" value="1"/>
</dbReference>
<dbReference type="PANTHER" id="PTHR44757">
    <property type="entry name" value="DIGUANYLATE CYCLASE DGCP"/>
    <property type="match status" value="1"/>
</dbReference>
<accession>A0A918MZU6</accession>
<feature type="transmembrane region" description="Helical" evidence="2">
    <location>
        <begin position="55"/>
        <end position="77"/>
    </location>
</feature>
<dbReference type="Gene3D" id="3.30.70.270">
    <property type="match status" value="1"/>
</dbReference>
<proteinExistence type="predicted"/>
<dbReference type="PROSITE" id="PS50887">
    <property type="entry name" value="GGDEF"/>
    <property type="match status" value="1"/>
</dbReference>
<feature type="coiled-coil region" evidence="1">
    <location>
        <begin position="221"/>
        <end position="291"/>
    </location>
</feature>
<evidence type="ECO:0000313" key="6">
    <source>
        <dbReference type="Proteomes" id="UP000631300"/>
    </source>
</evidence>
<dbReference type="Pfam" id="PF00990">
    <property type="entry name" value="GGDEF"/>
    <property type="match status" value="1"/>
</dbReference>
<keyword evidence="2" id="KW-0812">Transmembrane</keyword>
<dbReference type="InterPro" id="IPR052155">
    <property type="entry name" value="Biofilm_reg_signaling"/>
</dbReference>
<dbReference type="Pfam" id="PF00563">
    <property type="entry name" value="EAL"/>
    <property type="match status" value="1"/>
</dbReference>
<dbReference type="EMBL" id="BMXP01000004">
    <property type="protein sequence ID" value="GGW87172.1"/>
    <property type="molecule type" value="Genomic_DNA"/>
</dbReference>
<gene>
    <name evidence="5" type="ORF">GCM10007391_21280</name>
</gene>
<keyword evidence="2" id="KW-1133">Transmembrane helix</keyword>
<keyword evidence="1" id="KW-0175">Coiled coil</keyword>
<dbReference type="Gene3D" id="3.20.20.450">
    <property type="entry name" value="EAL domain"/>
    <property type="match status" value="1"/>
</dbReference>
<dbReference type="InterPro" id="IPR029787">
    <property type="entry name" value="Nucleotide_cyclase"/>
</dbReference>
<dbReference type="InterPro" id="IPR001633">
    <property type="entry name" value="EAL_dom"/>
</dbReference>
<sequence>MVKTLLQKNVLPVSVQRELVDLLYGNNFTGLLMTMVGFSGLVFGFHSQPTSSVKFSFWLIMLAIVLVRLGDAFYWLNKLKSKPYAPVPAQFRFVMGSVFTGLVWASYALILYDVMTPVELACTMVVMSAMAGGGASVLASNRVAVFCYCTLLILPLSVRALIDNQPYFFTLGVLGCMFWLAMLATASRANAFFIDTAMIKANNADLTASMEAERHETAKVNEQLRLSNVKLDEVNANLEAQIEKRTDDIHRLSNRDPLTSLLNRSGFLRYLENLINQAKELRNQIAVLFIDLDGFKQVNDSLGHQIGDKVLEEVATRLTRFCEQDHLARWGGDEFVIALPYASVDTAMAVAQAARSGITIPINVSDNQVTLDATVGIAMFPEHGMEAQSLIQEADLTMYEQKRVQRGSVGVFNEDIYLALRNEQLMCEHLRSAISNGELFLVYQPIINAQSGALYAVEALLRWQHEDTLIPPDVFIPLAERTGQMQDIGTWVLHRACIDAAQWQFAENVSVSVNVSVIQLLDDSFIETLERVLSSSGLAPEHLHLEITESVFARNKEKVVAQINAIKRHGVSVSIDDFGTGYSSLSQLQSLQCDYIKIDRSFVQNPEEGSDTIIRATMLIAQEFHCRTIAEGIETEAQATRLTDMGADLLQGYLYAKPLTNEHLLRWYNNTQQ</sequence>
<dbReference type="InterPro" id="IPR043128">
    <property type="entry name" value="Rev_trsase/Diguanyl_cyclase"/>
</dbReference>
<keyword evidence="6" id="KW-1185">Reference proteome</keyword>
<reference evidence="5" key="1">
    <citation type="journal article" date="2014" name="Int. J. Syst. Evol. Microbiol.">
        <title>Complete genome sequence of Corynebacterium casei LMG S-19264T (=DSM 44701T), isolated from a smear-ripened cheese.</title>
        <authorList>
            <consortium name="US DOE Joint Genome Institute (JGI-PGF)"/>
            <person name="Walter F."/>
            <person name="Albersmeier A."/>
            <person name="Kalinowski J."/>
            <person name="Ruckert C."/>
        </authorList>
    </citation>
    <scope>NUCLEOTIDE SEQUENCE</scope>
    <source>
        <strain evidence="5">KCTC 22164</strain>
    </source>
</reference>
<dbReference type="SUPFAM" id="SSF55073">
    <property type="entry name" value="Nucleotide cyclase"/>
    <property type="match status" value="1"/>
</dbReference>
<name>A0A918MZU6_9ALTE</name>
<dbReference type="CDD" id="cd01948">
    <property type="entry name" value="EAL"/>
    <property type="match status" value="1"/>
</dbReference>
<dbReference type="PROSITE" id="PS50883">
    <property type="entry name" value="EAL"/>
    <property type="match status" value="1"/>
</dbReference>
<dbReference type="AlphaFoldDB" id="A0A918MZU6"/>
<feature type="domain" description="EAL" evidence="3">
    <location>
        <begin position="423"/>
        <end position="672"/>
    </location>
</feature>
<evidence type="ECO:0000313" key="5">
    <source>
        <dbReference type="EMBL" id="GGW87172.1"/>
    </source>
</evidence>
<reference evidence="5" key="2">
    <citation type="submission" date="2020-09" db="EMBL/GenBank/DDBJ databases">
        <authorList>
            <person name="Sun Q."/>
            <person name="Kim S."/>
        </authorList>
    </citation>
    <scope>NUCLEOTIDE SEQUENCE</scope>
    <source>
        <strain evidence="5">KCTC 22164</strain>
    </source>
</reference>
<feature type="transmembrane region" description="Helical" evidence="2">
    <location>
        <begin position="21"/>
        <end position="43"/>
    </location>
</feature>